<protein>
    <submittedName>
        <fullName evidence="1">Uncharacterized protein</fullName>
    </submittedName>
</protein>
<dbReference type="EMBL" id="CP050855">
    <property type="protein sequence ID" value="QLH62781.1"/>
    <property type="molecule type" value="Genomic_DNA"/>
</dbReference>
<sequence length="74" mass="8104">MKTGSYAVVKTGETKVDNIIVADDSLSLEGYDLIRFTVDGDGLCQIGMFYNEKDGKFYDDESFATIGGINAENH</sequence>
<dbReference type="STRING" id="138074.SYMBAF_50132"/>
<dbReference type="Proteomes" id="UP000042738">
    <property type="component" value="Chromosome"/>
</dbReference>
<reference evidence="1 2" key="1">
    <citation type="journal article" date="2014" name="Genome Announc.">
        <title>Whole-Genome Sequence of Serratia symbiotica Strain CWBI-2.3T, a Free-Living Symbiont of the Black Bean Aphid Aphis fabae.</title>
        <authorList>
            <person name="Foray V."/>
            <person name="Grigorescu A.S."/>
            <person name="Sabri A."/>
            <person name="Haubruge E."/>
            <person name="Lognay G."/>
            <person name="Francis F."/>
            <person name="Fauconnier M.L."/>
            <person name="Hance T."/>
            <person name="Thonart P."/>
        </authorList>
    </citation>
    <scope>NUCLEOTIDE SEQUENCE [LARGE SCALE GENOMIC DNA]</scope>
    <source>
        <strain evidence="1">CWBI-2.3</strain>
    </source>
</reference>
<evidence type="ECO:0000313" key="2">
    <source>
        <dbReference type="Proteomes" id="UP000042738"/>
    </source>
</evidence>
<dbReference type="GeneID" id="93736313"/>
<dbReference type="RefSeq" id="WP_040265670.1">
    <property type="nucleotide sequence ID" value="NZ_CP050855.1"/>
</dbReference>
<dbReference type="AlphaFoldDB" id="A0A068Z2S9"/>
<gene>
    <name evidence="1" type="ORF">SYMBAF_07265</name>
</gene>
<proteinExistence type="predicted"/>
<name>A0A068Z2S9_9GAMM</name>
<accession>A0A068Z2S9</accession>
<evidence type="ECO:0000313" key="1">
    <source>
        <dbReference type="EMBL" id="QLH62781.1"/>
    </source>
</evidence>
<organism evidence="1 2">
    <name type="scientific">Serratia symbiotica</name>
    <dbReference type="NCBI Taxonomy" id="138074"/>
    <lineage>
        <taxon>Bacteria</taxon>
        <taxon>Pseudomonadati</taxon>
        <taxon>Pseudomonadota</taxon>
        <taxon>Gammaproteobacteria</taxon>
        <taxon>Enterobacterales</taxon>
        <taxon>Yersiniaceae</taxon>
        <taxon>Serratia</taxon>
    </lineage>
</organism>